<evidence type="ECO:0000313" key="7">
    <source>
        <dbReference type="EMBL" id="SFT61718.1"/>
    </source>
</evidence>
<dbReference type="GO" id="GO:0008270">
    <property type="term" value="F:zinc ion binding"/>
    <property type="evidence" value="ECO:0007669"/>
    <property type="project" value="InterPro"/>
</dbReference>
<dbReference type="InterPro" id="IPR050129">
    <property type="entry name" value="Zn_alcohol_dh"/>
</dbReference>
<dbReference type="OrthoDB" id="3567264at2"/>
<sequence>MGGPDLMRAARFRGAGEPLTVQDVAVPRPAADEVLVRVAATGLCGSDVHIAVEGITPTAHLPITLGHEIAGTVAAVGDAVDEWTADQRVCVFPVLSDGTCRSCLTGHSEICLDRRIVGIHADGGLAEYVAVPARNLAAVPDGVPLEQAAVCTDAVVTPFHALTDVARVAPGESVAVIGVGGLGLHAVQIAALSGASPVVAVDTRPAQLERAHRSGADVVVDATGESVVDAVRAATGGVGVDVAAEFVGAQATIAQAVECLRIGGRAVVAGLGADPITVLPPTSFVRGQLQLLGSYGGTLVTLHRVLQLLATGRLDLSGSITHTFPLADADAALRTLHEKSGDPQRVVVLPG</sequence>
<organism evidence="7 8">
    <name type="scientific">Geodermatophilus amargosae</name>
    <dbReference type="NCBI Taxonomy" id="1296565"/>
    <lineage>
        <taxon>Bacteria</taxon>
        <taxon>Bacillati</taxon>
        <taxon>Actinomycetota</taxon>
        <taxon>Actinomycetes</taxon>
        <taxon>Geodermatophilales</taxon>
        <taxon>Geodermatophilaceae</taxon>
        <taxon>Geodermatophilus</taxon>
    </lineage>
</organism>
<name>A0A1I6ZG99_9ACTN</name>
<keyword evidence="2 5" id="KW-0479">Metal-binding</keyword>
<dbReference type="Proteomes" id="UP000199546">
    <property type="component" value="Unassembled WGS sequence"/>
</dbReference>
<dbReference type="EMBL" id="FPBA01000005">
    <property type="protein sequence ID" value="SFT61718.1"/>
    <property type="molecule type" value="Genomic_DNA"/>
</dbReference>
<dbReference type="RefSeq" id="WP_093579169.1">
    <property type="nucleotide sequence ID" value="NZ_FPBA01000005.1"/>
</dbReference>
<keyword evidence="4" id="KW-0560">Oxidoreductase</keyword>
<accession>A0A1I6ZG99</accession>
<dbReference type="CDD" id="cd08254">
    <property type="entry name" value="hydroxyacyl_CoA_DH"/>
    <property type="match status" value="1"/>
</dbReference>
<evidence type="ECO:0000256" key="4">
    <source>
        <dbReference type="ARBA" id="ARBA00023002"/>
    </source>
</evidence>
<dbReference type="GO" id="GO:0016491">
    <property type="term" value="F:oxidoreductase activity"/>
    <property type="evidence" value="ECO:0007669"/>
    <property type="project" value="UniProtKB-KW"/>
</dbReference>
<feature type="domain" description="Enoyl reductase (ER)" evidence="6">
    <location>
        <begin position="14"/>
        <end position="349"/>
    </location>
</feature>
<dbReference type="InterPro" id="IPR002328">
    <property type="entry name" value="ADH_Zn_CS"/>
</dbReference>
<dbReference type="Pfam" id="PF00107">
    <property type="entry name" value="ADH_zinc_N"/>
    <property type="match status" value="1"/>
</dbReference>
<evidence type="ECO:0000256" key="2">
    <source>
        <dbReference type="ARBA" id="ARBA00022723"/>
    </source>
</evidence>
<protein>
    <submittedName>
        <fullName evidence="7">2-desacetyl-2-hydroxyethyl bacteriochlorophyllide A dehydrogenase</fullName>
    </submittedName>
</protein>
<dbReference type="InterPro" id="IPR013149">
    <property type="entry name" value="ADH-like_C"/>
</dbReference>
<keyword evidence="8" id="KW-1185">Reference proteome</keyword>
<dbReference type="SUPFAM" id="SSF51735">
    <property type="entry name" value="NAD(P)-binding Rossmann-fold domains"/>
    <property type="match status" value="1"/>
</dbReference>
<evidence type="ECO:0000313" key="8">
    <source>
        <dbReference type="Proteomes" id="UP000199546"/>
    </source>
</evidence>
<evidence type="ECO:0000256" key="1">
    <source>
        <dbReference type="ARBA" id="ARBA00001947"/>
    </source>
</evidence>
<dbReference type="PANTHER" id="PTHR43401">
    <property type="entry name" value="L-THREONINE 3-DEHYDROGENASE"/>
    <property type="match status" value="1"/>
</dbReference>
<evidence type="ECO:0000256" key="3">
    <source>
        <dbReference type="ARBA" id="ARBA00022833"/>
    </source>
</evidence>
<dbReference type="InterPro" id="IPR013154">
    <property type="entry name" value="ADH-like_N"/>
</dbReference>
<reference evidence="8" key="1">
    <citation type="submission" date="2016-10" db="EMBL/GenBank/DDBJ databases">
        <authorList>
            <person name="Varghese N."/>
            <person name="Submissions S."/>
        </authorList>
    </citation>
    <scope>NUCLEOTIDE SEQUENCE [LARGE SCALE GENOMIC DNA]</scope>
    <source>
        <strain evidence="8">DSM 46136</strain>
    </source>
</reference>
<dbReference type="PANTHER" id="PTHR43401:SF2">
    <property type="entry name" value="L-THREONINE 3-DEHYDROGENASE"/>
    <property type="match status" value="1"/>
</dbReference>
<dbReference type="Pfam" id="PF08240">
    <property type="entry name" value="ADH_N"/>
    <property type="match status" value="1"/>
</dbReference>
<gene>
    <name evidence="7" type="ORF">SAMN05660657_01913</name>
</gene>
<dbReference type="SUPFAM" id="SSF50129">
    <property type="entry name" value="GroES-like"/>
    <property type="match status" value="1"/>
</dbReference>
<evidence type="ECO:0000259" key="6">
    <source>
        <dbReference type="SMART" id="SM00829"/>
    </source>
</evidence>
<dbReference type="InterPro" id="IPR020843">
    <property type="entry name" value="ER"/>
</dbReference>
<dbReference type="InterPro" id="IPR036291">
    <property type="entry name" value="NAD(P)-bd_dom_sf"/>
</dbReference>
<comment type="cofactor">
    <cofactor evidence="1 5">
        <name>Zn(2+)</name>
        <dbReference type="ChEBI" id="CHEBI:29105"/>
    </cofactor>
</comment>
<comment type="similarity">
    <text evidence="5">Belongs to the zinc-containing alcohol dehydrogenase family.</text>
</comment>
<keyword evidence="3 5" id="KW-0862">Zinc</keyword>
<dbReference type="Gene3D" id="3.90.180.10">
    <property type="entry name" value="Medium-chain alcohol dehydrogenases, catalytic domain"/>
    <property type="match status" value="1"/>
</dbReference>
<dbReference type="InterPro" id="IPR011032">
    <property type="entry name" value="GroES-like_sf"/>
</dbReference>
<dbReference type="AlphaFoldDB" id="A0A1I6ZG99"/>
<proteinExistence type="inferred from homology"/>
<dbReference type="STRING" id="1296565.SAMN05660657_01913"/>
<dbReference type="PROSITE" id="PS00059">
    <property type="entry name" value="ADH_ZINC"/>
    <property type="match status" value="1"/>
</dbReference>
<dbReference type="SMART" id="SM00829">
    <property type="entry name" value="PKS_ER"/>
    <property type="match status" value="1"/>
</dbReference>
<evidence type="ECO:0000256" key="5">
    <source>
        <dbReference type="RuleBase" id="RU361277"/>
    </source>
</evidence>